<dbReference type="InterPro" id="IPR009057">
    <property type="entry name" value="Homeodomain-like_sf"/>
</dbReference>
<keyword evidence="1" id="KW-0547">Nucleotide-binding</keyword>
<dbReference type="Gene3D" id="3.10.580.10">
    <property type="entry name" value="CBS-domain"/>
    <property type="match status" value="1"/>
</dbReference>
<dbReference type="InterPro" id="IPR025943">
    <property type="entry name" value="Sigma_54_int_dom_ATP-bd_2"/>
</dbReference>
<dbReference type="PROSITE" id="PS50112">
    <property type="entry name" value="PAS"/>
    <property type="match status" value="1"/>
</dbReference>
<keyword evidence="11" id="KW-1185">Reference proteome</keyword>
<dbReference type="CDD" id="cd00130">
    <property type="entry name" value="PAS"/>
    <property type="match status" value="1"/>
</dbReference>
<dbReference type="CDD" id="cd00009">
    <property type="entry name" value="AAA"/>
    <property type="match status" value="1"/>
</dbReference>
<dbReference type="PANTHER" id="PTHR32071:SF57">
    <property type="entry name" value="C4-DICARBOXYLATE TRANSPORT TRANSCRIPTIONAL REGULATORY PROTEIN DCTD"/>
    <property type="match status" value="1"/>
</dbReference>
<feature type="domain" description="CBS" evidence="9">
    <location>
        <begin position="7"/>
        <end position="65"/>
    </location>
</feature>
<evidence type="ECO:0000259" key="7">
    <source>
        <dbReference type="PROSITE" id="PS50045"/>
    </source>
</evidence>
<dbReference type="InterPro" id="IPR013767">
    <property type="entry name" value="PAS_fold"/>
</dbReference>
<dbReference type="Pfam" id="PF00158">
    <property type="entry name" value="Sigma54_activat"/>
    <property type="match status" value="1"/>
</dbReference>
<keyword evidence="3" id="KW-0805">Transcription regulation</keyword>
<dbReference type="FunFam" id="3.40.50.300:FF:000006">
    <property type="entry name" value="DNA-binding transcriptional regulator NtrC"/>
    <property type="match status" value="1"/>
</dbReference>
<sequence>MNMSSCMTKEFVALQADCTLGYVLTQFLAHRQDVGCVLYEDGTLEGIITKYQLYRMILKNCPLDTPITPYLYRDVTTVPFHYPVTEARKILLSAKVAHAVIVDDVGKVLGVSTKSDLIQSFLQRERRLINQMTALIENLEDGVIGIDHMHHIHTFNSAAAAMFQINSDTVMEEHIQTLLPMISDGMIHALENEAPREPQKVQLPSAVVMASYTPISFREKVIGAIAVLRDLTAYEKVARELETTKRLEGMLESALEMAYDGIAIIDEQGCFQMVNDALLELYGISREELLGTPASQRLPELNLEDTLRTGKELVGDIQVIRGIKCVITRMPIIVQNKQVGAIAKVIFRQLPHMKDLFSRMENLEHELTYYRGEYMRSHVQGTAFDHVITRNSAMEAIKNQAYLSAQGSSTVLITGESGTGKELFAQAIHEISGRPGRFVKVNCAAIPEELLESEFFGYADGAFTGARKGGKPGKFELADGGTLFLDEIGDMPLALQAKLLRVLQEKSFDRIGDTVSRTVDVRIVAATNKHLEDLIAERKFREDLYYRIHVIHLAIPPLRERKEDLPLLCSHLVQKLNKILGKQVQGVTPSTLERLQQHHWPGNVRELENVLERAMNLNAGDWIVPEALPAFLANAESHSLPVPPPLPAKLPALTHSKRDVIAAAERDLIVAALSECGGNRSLAAERLAISRSTLYQKIKKYQIEERSFFESKSQHP</sequence>
<dbReference type="Proteomes" id="UP000269573">
    <property type="component" value="Unassembled WGS sequence"/>
</dbReference>
<feature type="domain" description="Sigma-54 factor interaction" evidence="7">
    <location>
        <begin position="387"/>
        <end position="616"/>
    </location>
</feature>
<dbReference type="CDD" id="cd02205">
    <property type="entry name" value="CBS_pair_SF"/>
    <property type="match status" value="1"/>
</dbReference>
<keyword evidence="2" id="KW-0067">ATP-binding</keyword>
<dbReference type="SMART" id="SM00116">
    <property type="entry name" value="CBS"/>
    <property type="match status" value="2"/>
</dbReference>
<evidence type="ECO:0000256" key="5">
    <source>
        <dbReference type="ARBA" id="ARBA00023163"/>
    </source>
</evidence>
<dbReference type="SUPFAM" id="SSF54631">
    <property type="entry name" value="CBS-domain pair"/>
    <property type="match status" value="1"/>
</dbReference>
<dbReference type="PRINTS" id="PR01590">
    <property type="entry name" value="HTHFIS"/>
</dbReference>
<dbReference type="InterPro" id="IPR027417">
    <property type="entry name" value="P-loop_NTPase"/>
</dbReference>
<dbReference type="NCBIfam" id="TIGR00229">
    <property type="entry name" value="sensory_box"/>
    <property type="match status" value="1"/>
</dbReference>
<name>A0A3M8DDR9_9BACL</name>
<dbReference type="PROSITE" id="PS00675">
    <property type="entry name" value="SIGMA54_INTERACT_1"/>
    <property type="match status" value="1"/>
</dbReference>
<evidence type="ECO:0000256" key="1">
    <source>
        <dbReference type="ARBA" id="ARBA00022741"/>
    </source>
</evidence>
<evidence type="ECO:0000259" key="9">
    <source>
        <dbReference type="PROSITE" id="PS51371"/>
    </source>
</evidence>
<protein>
    <submittedName>
        <fullName evidence="10">PAS domain-containing protein</fullName>
    </submittedName>
</protein>
<accession>A0A3M8DDR9</accession>
<dbReference type="GO" id="GO:0043565">
    <property type="term" value="F:sequence-specific DNA binding"/>
    <property type="evidence" value="ECO:0007669"/>
    <property type="project" value="InterPro"/>
</dbReference>
<dbReference type="AlphaFoldDB" id="A0A3M8DDR9"/>
<dbReference type="InterPro" id="IPR058031">
    <property type="entry name" value="AAA_lid_NorR"/>
</dbReference>
<comment type="caution">
    <text evidence="10">The sequence shown here is derived from an EMBL/GenBank/DDBJ whole genome shotgun (WGS) entry which is preliminary data.</text>
</comment>
<dbReference type="GO" id="GO:0006355">
    <property type="term" value="P:regulation of DNA-templated transcription"/>
    <property type="evidence" value="ECO:0007669"/>
    <property type="project" value="InterPro"/>
</dbReference>
<dbReference type="EMBL" id="RHHU01000007">
    <property type="protein sequence ID" value="RNB85337.1"/>
    <property type="molecule type" value="Genomic_DNA"/>
</dbReference>
<dbReference type="Pfam" id="PF00989">
    <property type="entry name" value="PAS"/>
    <property type="match status" value="2"/>
</dbReference>
<dbReference type="PROSITE" id="PS51371">
    <property type="entry name" value="CBS"/>
    <property type="match status" value="2"/>
</dbReference>
<dbReference type="InterPro" id="IPR035965">
    <property type="entry name" value="PAS-like_dom_sf"/>
</dbReference>
<dbReference type="SUPFAM" id="SSF46689">
    <property type="entry name" value="Homeodomain-like"/>
    <property type="match status" value="1"/>
</dbReference>
<evidence type="ECO:0000256" key="3">
    <source>
        <dbReference type="ARBA" id="ARBA00023015"/>
    </source>
</evidence>
<gene>
    <name evidence="10" type="ORF">EDM59_13125</name>
</gene>
<dbReference type="SUPFAM" id="SSF52540">
    <property type="entry name" value="P-loop containing nucleoside triphosphate hydrolases"/>
    <property type="match status" value="1"/>
</dbReference>
<evidence type="ECO:0000256" key="6">
    <source>
        <dbReference type="PROSITE-ProRule" id="PRU00703"/>
    </source>
</evidence>
<feature type="domain" description="PAS" evidence="8">
    <location>
        <begin position="247"/>
        <end position="291"/>
    </location>
</feature>
<keyword evidence="6" id="KW-0129">CBS domain</keyword>
<organism evidence="10 11">
    <name type="scientific">Brevibacillus nitrificans</name>
    <dbReference type="NCBI Taxonomy" id="651560"/>
    <lineage>
        <taxon>Bacteria</taxon>
        <taxon>Bacillati</taxon>
        <taxon>Bacillota</taxon>
        <taxon>Bacilli</taxon>
        <taxon>Bacillales</taxon>
        <taxon>Paenibacillaceae</taxon>
        <taxon>Brevibacillus</taxon>
    </lineage>
</organism>
<dbReference type="SMART" id="SM00382">
    <property type="entry name" value="AAA"/>
    <property type="match status" value="1"/>
</dbReference>
<dbReference type="SMART" id="SM00091">
    <property type="entry name" value="PAS"/>
    <property type="match status" value="2"/>
</dbReference>
<dbReference type="Gene3D" id="3.40.50.300">
    <property type="entry name" value="P-loop containing nucleotide triphosphate hydrolases"/>
    <property type="match status" value="1"/>
</dbReference>
<dbReference type="Gene3D" id="1.10.10.60">
    <property type="entry name" value="Homeodomain-like"/>
    <property type="match status" value="1"/>
</dbReference>
<dbReference type="Pfam" id="PF25601">
    <property type="entry name" value="AAA_lid_14"/>
    <property type="match status" value="1"/>
</dbReference>
<dbReference type="PROSITE" id="PS50045">
    <property type="entry name" value="SIGMA54_INTERACT_4"/>
    <property type="match status" value="1"/>
</dbReference>
<dbReference type="InterPro" id="IPR000644">
    <property type="entry name" value="CBS_dom"/>
</dbReference>
<evidence type="ECO:0000256" key="4">
    <source>
        <dbReference type="ARBA" id="ARBA00023125"/>
    </source>
</evidence>
<dbReference type="InterPro" id="IPR046342">
    <property type="entry name" value="CBS_dom_sf"/>
</dbReference>
<dbReference type="Gene3D" id="3.30.450.20">
    <property type="entry name" value="PAS domain"/>
    <property type="match status" value="2"/>
</dbReference>
<dbReference type="InterPro" id="IPR025662">
    <property type="entry name" value="Sigma_54_int_dom_ATP-bd_1"/>
</dbReference>
<evidence type="ECO:0000256" key="2">
    <source>
        <dbReference type="ARBA" id="ARBA00022840"/>
    </source>
</evidence>
<dbReference type="Pfam" id="PF00571">
    <property type="entry name" value="CBS"/>
    <property type="match status" value="2"/>
</dbReference>
<dbReference type="InterPro" id="IPR002078">
    <property type="entry name" value="Sigma_54_int"/>
</dbReference>
<dbReference type="InterPro" id="IPR000014">
    <property type="entry name" value="PAS"/>
</dbReference>
<keyword evidence="5" id="KW-0804">Transcription</keyword>
<dbReference type="PROSITE" id="PS00688">
    <property type="entry name" value="SIGMA54_INTERACT_3"/>
    <property type="match status" value="1"/>
</dbReference>
<dbReference type="GO" id="GO:0005524">
    <property type="term" value="F:ATP binding"/>
    <property type="evidence" value="ECO:0007669"/>
    <property type="project" value="UniProtKB-KW"/>
</dbReference>
<evidence type="ECO:0000313" key="11">
    <source>
        <dbReference type="Proteomes" id="UP000269573"/>
    </source>
</evidence>
<dbReference type="PANTHER" id="PTHR32071">
    <property type="entry name" value="TRANSCRIPTIONAL REGULATORY PROTEIN"/>
    <property type="match status" value="1"/>
</dbReference>
<reference evidence="10 11" key="1">
    <citation type="submission" date="2018-10" db="EMBL/GenBank/DDBJ databases">
        <title>Phylogenomics of Brevibacillus.</title>
        <authorList>
            <person name="Dunlap C."/>
        </authorList>
    </citation>
    <scope>NUCLEOTIDE SEQUENCE [LARGE SCALE GENOMIC DNA]</scope>
    <source>
        <strain evidence="10 11">JCM 15774</strain>
    </source>
</reference>
<feature type="domain" description="CBS" evidence="9">
    <location>
        <begin position="67"/>
        <end position="128"/>
    </location>
</feature>
<proteinExistence type="predicted"/>
<dbReference type="PROSITE" id="PS00676">
    <property type="entry name" value="SIGMA54_INTERACT_2"/>
    <property type="match status" value="1"/>
</dbReference>
<dbReference type="InterPro" id="IPR003593">
    <property type="entry name" value="AAA+_ATPase"/>
</dbReference>
<evidence type="ECO:0000259" key="8">
    <source>
        <dbReference type="PROSITE" id="PS50112"/>
    </source>
</evidence>
<evidence type="ECO:0000313" key="10">
    <source>
        <dbReference type="EMBL" id="RNB85337.1"/>
    </source>
</evidence>
<keyword evidence="4" id="KW-0238">DNA-binding</keyword>
<dbReference type="SUPFAM" id="SSF55785">
    <property type="entry name" value="PYP-like sensor domain (PAS domain)"/>
    <property type="match status" value="2"/>
</dbReference>
<dbReference type="Gene3D" id="1.10.8.60">
    <property type="match status" value="1"/>
</dbReference>
<dbReference type="InterPro" id="IPR025944">
    <property type="entry name" value="Sigma_54_int_dom_CS"/>
</dbReference>
<dbReference type="Pfam" id="PF02954">
    <property type="entry name" value="HTH_8"/>
    <property type="match status" value="1"/>
</dbReference>
<dbReference type="InterPro" id="IPR002197">
    <property type="entry name" value="HTH_Fis"/>
</dbReference>